<evidence type="ECO:0008006" key="2">
    <source>
        <dbReference type="Google" id="ProtNLM"/>
    </source>
</evidence>
<proteinExistence type="predicted"/>
<dbReference type="PANTHER" id="PTHR33463">
    <property type="entry name" value="NB-ARC DOMAIN-CONTAINING PROTEIN-RELATED"/>
    <property type="match status" value="1"/>
</dbReference>
<dbReference type="InterPro" id="IPR032675">
    <property type="entry name" value="LRR_dom_sf"/>
</dbReference>
<protein>
    <recommendedName>
        <fullName evidence="2">NB-ARC domain-containing protein</fullName>
    </recommendedName>
</protein>
<dbReference type="AlphaFoldDB" id="M8BDN1"/>
<accession>M8BDN1</accession>
<evidence type="ECO:0000313" key="1">
    <source>
        <dbReference type="EnsemblPlants" id="EMT23035"/>
    </source>
</evidence>
<dbReference type="Gene3D" id="3.80.10.10">
    <property type="entry name" value="Ribonuclease Inhibitor"/>
    <property type="match status" value="1"/>
</dbReference>
<organism evidence="1">
    <name type="scientific">Aegilops tauschii</name>
    <name type="common">Tausch's goatgrass</name>
    <name type="synonym">Aegilops squarrosa</name>
    <dbReference type="NCBI Taxonomy" id="37682"/>
    <lineage>
        <taxon>Eukaryota</taxon>
        <taxon>Viridiplantae</taxon>
        <taxon>Streptophyta</taxon>
        <taxon>Embryophyta</taxon>
        <taxon>Tracheophyta</taxon>
        <taxon>Spermatophyta</taxon>
        <taxon>Magnoliopsida</taxon>
        <taxon>Liliopsida</taxon>
        <taxon>Poales</taxon>
        <taxon>Poaceae</taxon>
        <taxon>BOP clade</taxon>
        <taxon>Pooideae</taxon>
        <taxon>Triticodae</taxon>
        <taxon>Triticeae</taxon>
        <taxon>Triticinae</taxon>
        <taxon>Aegilops</taxon>
    </lineage>
</organism>
<dbReference type="EnsemblPlants" id="EMT23035">
    <property type="protein sequence ID" value="EMT23035"/>
    <property type="gene ID" value="F775_03240"/>
</dbReference>
<dbReference type="InterPro" id="IPR050905">
    <property type="entry name" value="Plant_NBS-LRR"/>
</dbReference>
<reference evidence="1" key="1">
    <citation type="submission" date="2015-06" db="UniProtKB">
        <authorList>
            <consortium name="EnsemblPlants"/>
        </authorList>
    </citation>
    <scope>IDENTIFICATION</scope>
</reference>
<name>M8BDN1_AEGTA</name>
<sequence length="475" mass="54171">MALCMIGQLMSDKKDHREWRTTKELWKKSKLHQITSMHQHFFKRLQEGYYNNMADEMKQRFLLCSLWPGNENISMEDLIWWWIGLGLLDVSNANDTGYTIINGFESASMLEKAAINALPLELERLSNLKPTIDLPMFGYTVQTIADIKQLGMLKWLLSVLTKLRELSIIASSHSKVLVAEGGSSYEDWLLPYLEIFELNNMFKLEKVTRKNAGMDIRVVSIYKCDKLKDVLEQLTIAQCQEMERLIENGESLYAPIIFPRLKRLKLEELPKLSTTYKKAWDFEELSYIYVAQCSEMKNIQNQTVDCKGLQDGGIVWRYGGVEGRPGKVDASVPVLKMDRRGVKDACNWQFISSCAWKDLLATWVVYHKKIAAQCGDFSLTLCVLGRAMSNRRDPREWKSACGLLMAIGIGPCEIDEKIGTIIADSLYRWREGTIHPTKQIQAKTVVGQDAELPAELISAKTPAGQKELTLPAERI</sequence>